<dbReference type="STRING" id="1287681.M7SDS2"/>
<evidence type="ECO:0000313" key="6">
    <source>
        <dbReference type="EMBL" id="EMR64379.1"/>
    </source>
</evidence>
<evidence type="ECO:0000313" key="7">
    <source>
        <dbReference type="Proteomes" id="UP000012174"/>
    </source>
</evidence>
<dbReference type="InterPro" id="IPR036188">
    <property type="entry name" value="FAD/NAD-bd_sf"/>
</dbReference>
<evidence type="ECO:0000256" key="5">
    <source>
        <dbReference type="SAM" id="MobiDB-lite"/>
    </source>
</evidence>
<protein>
    <submittedName>
        <fullName evidence="6">Putative mannitol 1-phosphate dehydrogenase protein</fullName>
    </submittedName>
</protein>
<keyword evidence="4" id="KW-0560">Oxidoreductase</keyword>
<evidence type="ECO:0000256" key="4">
    <source>
        <dbReference type="ARBA" id="ARBA00023002"/>
    </source>
</evidence>
<feature type="region of interest" description="Disordered" evidence="5">
    <location>
        <begin position="289"/>
        <end position="340"/>
    </location>
</feature>
<dbReference type="PANTHER" id="PTHR46720">
    <property type="entry name" value="HYDROXYLASE, PUTATIVE (AFU_ORTHOLOGUE AFUA_3G01460)-RELATED"/>
    <property type="match status" value="1"/>
</dbReference>
<gene>
    <name evidence="6" type="ORF">UCREL1_8649</name>
</gene>
<evidence type="ECO:0000256" key="1">
    <source>
        <dbReference type="ARBA" id="ARBA00007992"/>
    </source>
</evidence>
<evidence type="ECO:0000256" key="2">
    <source>
        <dbReference type="ARBA" id="ARBA00022630"/>
    </source>
</evidence>
<dbReference type="HOGENOM" id="CLU_009665_6_5_1"/>
<dbReference type="GO" id="GO:0044550">
    <property type="term" value="P:secondary metabolite biosynthetic process"/>
    <property type="evidence" value="ECO:0007669"/>
    <property type="project" value="TreeGrafter"/>
</dbReference>
<comment type="similarity">
    <text evidence="1">Belongs to the paxM FAD-dependent monooxygenase family.</text>
</comment>
<evidence type="ECO:0000256" key="3">
    <source>
        <dbReference type="ARBA" id="ARBA00022827"/>
    </source>
</evidence>
<dbReference type="InterPro" id="IPR051104">
    <property type="entry name" value="FAD_monoxygenase"/>
</dbReference>
<feature type="compositionally biased region" description="Low complexity" evidence="5">
    <location>
        <begin position="306"/>
        <end position="322"/>
    </location>
</feature>
<keyword evidence="3" id="KW-0274">FAD</keyword>
<accession>M7SDS2</accession>
<name>M7SDS2_EUTLA</name>
<dbReference type="KEGG" id="ela:UCREL1_8649"/>
<dbReference type="SUPFAM" id="SSF51905">
    <property type="entry name" value="FAD/NAD(P)-binding domain"/>
    <property type="match status" value="1"/>
</dbReference>
<proteinExistence type="inferred from homology"/>
<dbReference type="AlphaFoldDB" id="M7SDS2"/>
<dbReference type="Gene3D" id="3.50.50.60">
    <property type="entry name" value="FAD/NAD(P)-binding domain"/>
    <property type="match status" value="1"/>
</dbReference>
<dbReference type="eggNOG" id="KOG2614">
    <property type="taxonomic scope" value="Eukaryota"/>
</dbReference>
<sequence>MTTETAADGSRSSSSRIRVAIAGGGIAGLALAAGLAKKQQHHHHHHHVDIHVYESVLAYRDVGAGLALHRNAIEAMGLIDAELQRAYARKALRMGEDEDRTLATEVRLAQGPHSGQLVAELGRAKGRKTVSRADLLDGFLELVPPDCISFGKKLVGVEERPIPAAGDENYDDDDGDEGAAAPLLLTFQDGTRAEADCLLGADGVHSFVRRHLLGADHPATTPKNHDGWQIYRVMVSAEEARRQINPKWTQNVPILLGPRGHVNCIPLNKGTRLSAGVAVRRGGEWAATATASTLRSPKDTDADDCGANGSSRNGNDANNNDKSNGEKQGQQTPLPLDPGLYADYSEEAQQIIRMVAQGDTSASWTLSDHDHAPFYTRPGSAVAILGDAAHAALPFAGNGAAQALEDAAVLDCLLGAVVDGEQGRGQGRGRRRRKAIEDALAAYDYVRRPRSQAVVDIARKFGRIYAYAEDGIHEDPPRLRAFFAEMAAFMNDFDVQGQNVAALERFRMLQEATTDGVDDAYL</sequence>
<organism evidence="6 7">
    <name type="scientific">Eutypa lata (strain UCR-EL1)</name>
    <name type="common">Grapevine dieback disease fungus</name>
    <name type="synonym">Eutypa armeniacae</name>
    <dbReference type="NCBI Taxonomy" id="1287681"/>
    <lineage>
        <taxon>Eukaryota</taxon>
        <taxon>Fungi</taxon>
        <taxon>Dikarya</taxon>
        <taxon>Ascomycota</taxon>
        <taxon>Pezizomycotina</taxon>
        <taxon>Sordariomycetes</taxon>
        <taxon>Xylariomycetidae</taxon>
        <taxon>Xylariales</taxon>
        <taxon>Diatrypaceae</taxon>
        <taxon>Eutypa</taxon>
    </lineage>
</organism>
<dbReference type="EMBL" id="KB707086">
    <property type="protein sequence ID" value="EMR64379.1"/>
    <property type="molecule type" value="Genomic_DNA"/>
</dbReference>
<dbReference type="PRINTS" id="PR00420">
    <property type="entry name" value="RNGMNOXGNASE"/>
</dbReference>
<reference evidence="7" key="1">
    <citation type="journal article" date="2013" name="Genome Announc.">
        <title>Draft genome sequence of the grapevine dieback fungus Eutypa lata UCR-EL1.</title>
        <authorList>
            <person name="Blanco-Ulate B."/>
            <person name="Rolshausen P.E."/>
            <person name="Cantu D."/>
        </authorList>
    </citation>
    <scope>NUCLEOTIDE SEQUENCE [LARGE SCALE GENOMIC DNA]</scope>
    <source>
        <strain evidence="7">UCR-EL1</strain>
    </source>
</reference>
<keyword evidence="2" id="KW-0285">Flavoprotein</keyword>
<dbReference type="OrthoDB" id="16820at2759"/>
<dbReference type="GO" id="GO:0016491">
    <property type="term" value="F:oxidoreductase activity"/>
    <property type="evidence" value="ECO:0007669"/>
    <property type="project" value="UniProtKB-KW"/>
</dbReference>
<dbReference type="PANTHER" id="PTHR46720:SF3">
    <property type="entry name" value="FAD-BINDING DOMAIN-CONTAINING PROTEIN-RELATED"/>
    <property type="match status" value="1"/>
</dbReference>
<keyword evidence="7" id="KW-1185">Reference proteome</keyword>
<dbReference type="Proteomes" id="UP000012174">
    <property type="component" value="Unassembled WGS sequence"/>
</dbReference>
<dbReference type="OMA" id="PLNKGTR"/>